<evidence type="ECO:0000313" key="5">
    <source>
        <dbReference type="EMBL" id="EPQ19323.1"/>
    </source>
</evidence>
<dbReference type="Pfam" id="PF26129">
    <property type="entry name" value="Vwde"/>
    <property type="match status" value="1"/>
</dbReference>
<reference evidence="5 6" key="1">
    <citation type="journal article" date="2013" name="Nat. Commun.">
        <title>Genome analysis reveals insights into physiology and longevity of the Brandt's bat Myotis brandtii.</title>
        <authorList>
            <person name="Seim I."/>
            <person name="Fang X."/>
            <person name="Xiong Z."/>
            <person name="Lobanov A.V."/>
            <person name="Huang Z."/>
            <person name="Ma S."/>
            <person name="Feng Y."/>
            <person name="Turanov A.A."/>
            <person name="Zhu Y."/>
            <person name="Lenz T.L."/>
            <person name="Gerashchenko M.V."/>
            <person name="Fan D."/>
            <person name="Hee Yim S."/>
            <person name="Yao X."/>
            <person name="Jordan D."/>
            <person name="Xiong Y."/>
            <person name="Ma Y."/>
            <person name="Lyapunov A.N."/>
            <person name="Chen G."/>
            <person name="Kulakova O.I."/>
            <person name="Sun Y."/>
            <person name="Lee S.G."/>
            <person name="Bronson R.T."/>
            <person name="Moskalev A.A."/>
            <person name="Sunyaev S.R."/>
            <person name="Zhang G."/>
            <person name="Krogh A."/>
            <person name="Wang J."/>
            <person name="Gladyshev V.N."/>
        </authorList>
    </citation>
    <scope>NUCLEOTIDE SEQUENCE [LARGE SCALE GENOMIC DNA]</scope>
</reference>
<dbReference type="PANTHER" id="PTHR14949">
    <property type="entry name" value="EGF-LIKE-DOMAIN, MULTIPLE 7, 8"/>
    <property type="match status" value="1"/>
</dbReference>
<sequence length="840" mass="93627">MPGGSPADSGAGPHADKGQLSASLPPPPPGRPQIVVELIESRVFCRCAFDVSPTNNSVGFIIAWSRLSSQDVKEELKQETTVQAFSLLELDGINLRLGDRIFCTASIFFLEKPQVKSLATESQEFFAGIKLQPELSTISEDGKEYQLRIESTIPVVCPEFSELDQECKISLKLKTVDQGKDLGLNLVLSSCHVDLHQMSSCANGTCSHALAYYTAVTDFSHDGNRVTDIIVEPIVNEDFLWNSYTPDSIQIWFSSGAFIRADLSEWGMSLTIRAPSVDYKNTLGLCGTFDENPENDFHDKNGIKIDQTFNNCFAFINEWRILPGKSMFDTMPISLPSPGKLSYCSCSLDTTSLYPSSNHLVHVSQADIASDCKVLTGVKFSSLIPEVDVTSKYINPEALVREINKHTSREENNSNFFPQDKKHVNLPKLDLNLQKYPKNEKQDVPKTLDNGIHTRDQDRHSQEKWWHRQNRWKRQNIYEFLPLLAFQSLRQKDVKELIYFFPEDHTEDVQQEFVPTWPTPSGLTEHSTLELCQRTLANSSIGRRCLAFLGKRLDSVIDMCVKDVLLKDDLSWAGAGVALLENECERRILEEGKYNIEEYGKSIEDILLVLKCPNLCSGNGQCMQWGCMCSPGFGSYDCSDSRDINSQSPSTEHLLTGASFTHSPVTTKTSNISYFSLKSVTTRMNNSKAISHQISGFKHAAHALSTNLSLGELEVPMDNRSSIRINPNRSHDKVKDISQGTVQTETEGYNYQVIMSAQGYTQHTDGFAASVSRAITILPEKPESTKIPTCAESPCFLGVSCVPTTNGHFRCGRCPLGYYGDGINCKGSMKTLQRKLSSSH</sequence>
<accession>S7Q7G5</accession>
<evidence type="ECO:0000259" key="4">
    <source>
        <dbReference type="PROSITE" id="PS51233"/>
    </source>
</evidence>
<dbReference type="Gene3D" id="2.10.25.10">
    <property type="entry name" value="Laminin"/>
    <property type="match status" value="1"/>
</dbReference>
<evidence type="ECO:0000256" key="2">
    <source>
        <dbReference type="ARBA" id="ARBA00023157"/>
    </source>
</evidence>
<keyword evidence="1" id="KW-0732">Signal</keyword>
<evidence type="ECO:0000256" key="3">
    <source>
        <dbReference type="SAM" id="MobiDB-lite"/>
    </source>
</evidence>
<dbReference type="PANTHER" id="PTHR14949:SF53">
    <property type="entry name" value="VON WILLEBRAND FACTOR D AND EGF DOMAIN-CONTAINING PROTEIN"/>
    <property type="match status" value="1"/>
</dbReference>
<dbReference type="Gene3D" id="2.60.120.260">
    <property type="entry name" value="Galactose-binding domain-like"/>
    <property type="match status" value="1"/>
</dbReference>
<dbReference type="InterPro" id="IPR057885">
    <property type="entry name" value="Ig_VWDE"/>
</dbReference>
<dbReference type="EMBL" id="KE164649">
    <property type="protein sequence ID" value="EPQ19323.1"/>
    <property type="molecule type" value="Genomic_DNA"/>
</dbReference>
<dbReference type="InterPro" id="IPR001846">
    <property type="entry name" value="VWF_type-D"/>
</dbReference>
<dbReference type="PROSITE" id="PS51233">
    <property type="entry name" value="VWFD"/>
    <property type="match status" value="1"/>
</dbReference>
<feature type="domain" description="VWFD" evidence="4">
    <location>
        <begin position="127"/>
        <end position="327"/>
    </location>
</feature>
<proteinExistence type="predicted"/>
<dbReference type="GO" id="GO:0005102">
    <property type="term" value="F:signaling receptor binding"/>
    <property type="evidence" value="ECO:0007669"/>
    <property type="project" value="TreeGrafter"/>
</dbReference>
<dbReference type="Proteomes" id="UP000052978">
    <property type="component" value="Unassembled WGS sequence"/>
</dbReference>
<evidence type="ECO:0000313" key="6">
    <source>
        <dbReference type="Proteomes" id="UP000052978"/>
    </source>
</evidence>
<dbReference type="eggNOG" id="KOG1217">
    <property type="taxonomic scope" value="Eukaryota"/>
</dbReference>
<dbReference type="GO" id="GO:0005576">
    <property type="term" value="C:extracellular region"/>
    <property type="evidence" value="ECO:0007669"/>
    <property type="project" value="TreeGrafter"/>
</dbReference>
<dbReference type="AlphaFoldDB" id="S7Q7G5"/>
<gene>
    <name evidence="5" type="ORF">D623_10008547</name>
</gene>
<keyword evidence="2" id="KW-1015">Disulfide bond</keyword>
<dbReference type="Pfam" id="PF25776">
    <property type="entry name" value="Ig_VWDE"/>
    <property type="match status" value="1"/>
</dbReference>
<dbReference type="SMART" id="SM00181">
    <property type="entry name" value="EGF"/>
    <property type="match status" value="2"/>
</dbReference>
<protein>
    <submittedName>
        <fullName evidence="5">von Willebrand factor D and EGF domain-containing protein</fullName>
    </submittedName>
</protein>
<dbReference type="InterPro" id="IPR058727">
    <property type="entry name" value="Helical_Vwde"/>
</dbReference>
<dbReference type="GO" id="GO:0009986">
    <property type="term" value="C:cell surface"/>
    <property type="evidence" value="ECO:0007669"/>
    <property type="project" value="TreeGrafter"/>
</dbReference>
<dbReference type="FunFam" id="2.60.120.260:FF:000100">
    <property type="entry name" value="von Willebrand factor D and EGF domain-containing protein"/>
    <property type="match status" value="1"/>
</dbReference>
<keyword evidence="6" id="KW-1185">Reference proteome</keyword>
<dbReference type="InterPro" id="IPR000742">
    <property type="entry name" value="EGF"/>
</dbReference>
<dbReference type="FunFam" id="2.10.25.10:FF:000488">
    <property type="entry name" value="von Willebrand factor D and EGF domains"/>
    <property type="match status" value="1"/>
</dbReference>
<name>S7Q7G5_MYOBR</name>
<organism evidence="5 6">
    <name type="scientific">Myotis brandtii</name>
    <name type="common">Brandt's bat</name>
    <dbReference type="NCBI Taxonomy" id="109478"/>
    <lineage>
        <taxon>Eukaryota</taxon>
        <taxon>Metazoa</taxon>
        <taxon>Chordata</taxon>
        <taxon>Craniata</taxon>
        <taxon>Vertebrata</taxon>
        <taxon>Euteleostomi</taxon>
        <taxon>Mammalia</taxon>
        <taxon>Eutheria</taxon>
        <taxon>Laurasiatheria</taxon>
        <taxon>Chiroptera</taxon>
        <taxon>Yangochiroptera</taxon>
        <taxon>Vespertilionidae</taxon>
        <taxon>Myotis</taxon>
    </lineage>
</organism>
<feature type="region of interest" description="Disordered" evidence="3">
    <location>
        <begin position="1"/>
        <end position="27"/>
    </location>
</feature>
<dbReference type="InterPro" id="IPR050969">
    <property type="entry name" value="Dev_Signal_Modulators"/>
</dbReference>
<evidence type="ECO:0000256" key="1">
    <source>
        <dbReference type="ARBA" id="ARBA00022729"/>
    </source>
</evidence>
<feature type="compositionally biased region" description="Low complexity" evidence="3">
    <location>
        <begin position="1"/>
        <end position="13"/>
    </location>
</feature>